<comment type="caution">
    <text evidence="4">The sequence shown here is derived from an EMBL/GenBank/DDBJ whole genome shotgun (WGS) entry which is preliminary data.</text>
</comment>
<evidence type="ECO:0000313" key="5">
    <source>
        <dbReference type="Proteomes" id="UP001430065"/>
    </source>
</evidence>
<dbReference type="Proteomes" id="UP001430065">
    <property type="component" value="Unassembled WGS sequence"/>
</dbReference>
<dbReference type="SUPFAM" id="SSF51261">
    <property type="entry name" value="Duplicated hybrid motif"/>
    <property type="match status" value="1"/>
</dbReference>
<dbReference type="Pfam" id="PF01551">
    <property type="entry name" value="Peptidase_M23"/>
    <property type="match status" value="1"/>
</dbReference>
<name>A0ABS2JUQ2_9GAMM</name>
<evidence type="ECO:0000259" key="3">
    <source>
        <dbReference type="Pfam" id="PF01551"/>
    </source>
</evidence>
<dbReference type="Gene3D" id="2.70.70.10">
    <property type="entry name" value="Glucose Permease (Domain IIA)"/>
    <property type="match status" value="1"/>
</dbReference>
<organism evidence="4 5">
    <name type="scientific">Dyella kyungheensis</name>
    <dbReference type="NCBI Taxonomy" id="1242174"/>
    <lineage>
        <taxon>Bacteria</taxon>
        <taxon>Pseudomonadati</taxon>
        <taxon>Pseudomonadota</taxon>
        <taxon>Gammaproteobacteria</taxon>
        <taxon>Lysobacterales</taxon>
        <taxon>Rhodanobacteraceae</taxon>
        <taxon>Dyella</taxon>
    </lineage>
</organism>
<dbReference type="InterPro" id="IPR016047">
    <property type="entry name" value="M23ase_b-sheet_dom"/>
</dbReference>
<dbReference type="EMBL" id="JADIKC010000006">
    <property type="protein sequence ID" value="MBM7122314.1"/>
    <property type="molecule type" value="Genomic_DNA"/>
</dbReference>
<protein>
    <submittedName>
        <fullName evidence="4">Peptidoglycan DD-metalloendopeptidase family protein</fullName>
    </submittedName>
</protein>
<dbReference type="PANTHER" id="PTHR21666">
    <property type="entry name" value="PEPTIDASE-RELATED"/>
    <property type="match status" value="1"/>
</dbReference>
<feature type="domain" description="M23ase beta-sheet core" evidence="3">
    <location>
        <begin position="300"/>
        <end position="391"/>
    </location>
</feature>
<gene>
    <name evidence="4" type="ORF">ISP20_14195</name>
</gene>
<dbReference type="Gene3D" id="6.10.250.3150">
    <property type="match status" value="1"/>
</dbReference>
<dbReference type="RefSeq" id="WP_204636764.1">
    <property type="nucleotide sequence ID" value="NZ_JADIKC010000006.1"/>
</dbReference>
<feature type="coiled-coil region" evidence="1">
    <location>
        <begin position="180"/>
        <end position="267"/>
    </location>
</feature>
<evidence type="ECO:0000256" key="2">
    <source>
        <dbReference type="SAM" id="SignalP"/>
    </source>
</evidence>
<keyword evidence="1" id="KW-0175">Coiled coil</keyword>
<feature type="chain" id="PRO_5045205121" evidence="2">
    <location>
        <begin position="31"/>
        <end position="399"/>
    </location>
</feature>
<proteinExistence type="predicted"/>
<dbReference type="CDD" id="cd12797">
    <property type="entry name" value="M23_peptidase"/>
    <property type="match status" value="1"/>
</dbReference>
<feature type="signal peptide" evidence="2">
    <location>
        <begin position="1"/>
        <end position="30"/>
    </location>
</feature>
<dbReference type="PANTHER" id="PTHR21666:SF270">
    <property type="entry name" value="MUREIN HYDROLASE ACTIVATOR ENVC"/>
    <property type="match status" value="1"/>
</dbReference>
<reference evidence="4 5" key="1">
    <citation type="submission" date="2020-10" db="EMBL/GenBank/DDBJ databases">
        <title>Phylogeny of dyella-like bacteria.</title>
        <authorList>
            <person name="Fu J."/>
        </authorList>
    </citation>
    <scope>NUCLEOTIDE SEQUENCE [LARGE SCALE GENOMIC DNA]</scope>
    <source>
        <strain evidence="4 5">THG-B117</strain>
    </source>
</reference>
<feature type="coiled-coil region" evidence="1">
    <location>
        <begin position="89"/>
        <end position="130"/>
    </location>
</feature>
<dbReference type="InterPro" id="IPR011055">
    <property type="entry name" value="Dup_hybrid_motif"/>
</dbReference>
<evidence type="ECO:0000256" key="1">
    <source>
        <dbReference type="SAM" id="Coils"/>
    </source>
</evidence>
<keyword evidence="2" id="KW-0732">Signal</keyword>
<accession>A0ABS2JUQ2</accession>
<dbReference type="InterPro" id="IPR050570">
    <property type="entry name" value="Cell_wall_metabolism_enzyme"/>
</dbReference>
<evidence type="ECO:0000313" key="4">
    <source>
        <dbReference type="EMBL" id="MBM7122314.1"/>
    </source>
</evidence>
<sequence>MPIPLRRARPVACALTGALALAIAAQPAWALQDSKTKAEQAEAQKKLSDVRSKMEALAKEQAETAAKRDSATAELTKQANAVASAAKAVRETDSQLSAKQKELADLQAQRAELQKNLEGQRAAIADLLRATYALGQGSDLRLLMGDDDVARIAQALAYSKYFQEDRVARVQQLMGDLAKLQDLETQITAQQQALQAARAERANQAKALEQQRASQARLVADTDAQYKDQAGKLAALKQNEASLNSLVATLQKAIDEAAREAERAAKASEGKVAPPAGKGLANIRGNLPWPAAGVVNSYGSGVLIKAPGGSEVRAVAPGRVVYAAFLRGYGMLVIVSHGGGWMSMYGNNETVLHGVGDQITAGEAVGTASAPTGVNTGVYFELRQNNQPVDPRTWLGKKG</sequence>
<keyword evidence="5" id="KW-1185">Reference proteome</keyword>